<dbReference type="Proteomes" id="UP000464751">
    <property type="component" value="Chromosome"/>
</dbReference>
<organism evidence="1 2">
    <name type="scientific">Ancylobacter pratisalsi</name>
    <dbReference type="NCBI Taxonomy" id="1745854"/>
    <lineage>
        <taxon>Bacteria</taxon>
        <taxon>Pseudomonadati</taxon>
        <taxon>Pseudomonadota</taxon>
        <taxon>Alphaproteobacteria</taxon>
        <taxon>Hyphomicrobiales</taxon>
        <taxon>Xanthobacteraceae</taxon>
        <taxon>Ancylobacter</taxon>
    </lineage>
</organism>
<reference evidence="1 2" key="1">
    <citation type="submission" date="2020-02" db="EMBL/GenBank/DDBJ databases">
        <authorList>
            <person name="Li G."/>
        </authorList>
    </citation>
    <scope>NUCLEOTIDE SEQUENCE [LARGE SCALE GENOMIC DNA]</scope>
    <source>
        <strain evidence="1 2">DSM 102029</strain>
    </source>
</reference>
<protein>
    <submittedName>
        <fullName evidence="1">Helix-turn-helix transcriptional regulator</fullName>
    </submittedName>
</protein>
<dbReference type="InterPro" id="IPR001387">
    <property type="entry name" value="Cro/C1-type_HTH"/>
</dbReference>
<dbReference type="Gene3D" id="1.10.260.40">
    <property type="entry name" value="lambda repressor-like DNA-binding domains"/>
    <property type="match status" value="1"/>
</dbReference>
<keyword evidence="2" id="KW-1185">Reference proteome</keyword>
<dbReference type="KEGG" id="apra:G3A50_02260"/>
<gene>
    <name evidence="1" type="ORF">G3A50_02260</name>
</gene>
<dbReference type="SUPFAM" id="SSF47413">
    <property type="entry name" value="lambda repressor-like DNA-binding domains"/>
    <property type="match status" value="1"/>
</dbReference>
<sequence length="127" mass="13103">MAICHAVGVTPVSISTPPGIAPRGPVCWASLGAGLRMVREGRGHSARRCAAIAGVSLATVSRCENGHCLSFDSLARLAAYIGRLPQDYTAPAAPRPLGSLQAETAGVTGNTRCNTLISRGDFDDADK</sequence>
<evidence type="ECO:0000313" key="2">
    <source>
        <dbReference type="Proteomes" id="UP000464751"/>
    </source>
</evidence>
<evidence type="ECO:0000313" key="1">
    <source>
        <dbReference type="EMBL" id="QIB36042.1"/>
    </source>
</evidence>
<accession>A0A6P1YSC9</accession>
<name>A0A6P1YSC9_9HYPH</name>
<dbReference type="InterPro" id="IPR010982">
    <property type="entry name" value="Lambda_DNA-bd_dom_sf"/>
</dbReference>
<dbReference type="Pfam" id="PF13560">
    <property type="entry name" value="HTH_31"/>
    <property type="match status" value="1"/>
</dbReference>
<dbReference type="EMBL" id="CP048630">
    <property type="protein sequence ID" value="QIB36042.1"/>
    <property type="molecule type" value="Genomic_DNA"/>
</dbReference>
<dbReference type="AlphaFoldDB" id="A0A6P1YSC9"/>
<proteinExistence type="predicted"/>
<dbReference type="CDD" id="cd00093">
    <property type="entry name" value="HTH_XRE"/>
    <property type="match status" value="1"/>
</dbReference>
<dbReference type="GO" id="GO:0003677">
    <property type="term" value="F:DNA binding"/>
    <property type="evidence" value="ECO:0007669"/>
    <property type="project" value="InterPro"/>
</dbReference>